<dbReference type="GO" id="GO:0003700">
    <property type="term" value="F:DNA-binding transcription factor activity"/>
    <property type="evidence" value="ECO:0007669"/>
    <property type="project" value="InterPro"/>
</dbReference>
<evidence type="ECO:0000256" key="7">
    <source>
        <dbReference type="ARBA" id="ARBA00023004"/>
    </source>
</evidence>
<dbReference type="GO" id="GO:0008270">
    <property type="term" value="F:zinc ion binding"/>
    <property type="evidence" value="ECO:0007669"/>
    <property type="project" value="TreeGrafter"/>
</dbReference>
<dbReference type="PANTHER" id="PTHR33202:SF18">
    <property type="entry name" value="TRANSCRIPTIONAL REGULATOR FURA"/>
    <property type="match status" value="1"/>
</dbReference>
<dbReference type="AlphaFoldDB" id="A0A931CKV8"/>
<comment type="caution">
    <text evidence="13">The sequence shown here is derived from an EMBL/GenBank/DDBJ whole genome shotgun (WGS) entry which is preliminary data.</text>
</comment>
<evidence type="ECO:0000256" key="6">
    <source>
        <dbReference type="ARBA" id="ARBA00022833"/>
    </source>
</evidence>
<protein>
    <submittedName>
        <fullName evidence="13">Transcriptional repressor</fullName>
    </submittedName>
</protein>
<evidence type="ECO:0000256" key="5">
    <source>
        <dbReference type="ARBA" id="ARBA00022723"/>
    </source>
</evidence>
<evidence type="ECO:0000256" key="11">
    <source>
        <dbReference type="PIRSR" id="PIRSR602481-1"/>
    </source>
</evidence>
<dbReference type="GO" id="GO:0000976">
    <property type="term" value="F:transcription cis-regulatory region binding"/>
    <property type="evidence" value="ECO:0007669"/>
    <property type="project" value="TreeGrafter"/>
</dbReference>
<keyword evidence="4" id="KW-0678">Repressor</keyword>
<reference evidence="13 14" key="1">
    <citation type="submission" date="2020-11" db="EMBL/GenBank/DDBJ databases">
        <title>Arthrobacter antarcticus sp. nov., isolated from Antarctic Soil.</title>
        <authorList>
            <person name="Li J."/>
        </authorList>
    </citation>
    <scope>NUCLEOTIDE SEQUENCE [LARGE SCALE GENOMIC DNA]</scope>
    <source>
        <strain evidence="13 14">Z1-20</strain>
    </source>
</reference>
<dbReference type="Proteomes" id="UP000655366">
    <property type="component" value="Unassembled WGS sequence"/>
</dbReference>
<keyword evidence="8" id="KW-0805">Transcription regulation</keyword>
<feature type="region of interest" description="Disordered" evidence="12">
    <location>
        <begin position="1"/>
        <end position="20"/>
    </location>
</feature>
<organism evidence="13 14">
    <name type="scientific">Arthrobacter terrae</name>
    <dbReference type="NCBI Taxonomy" id="2935737"/>
    <lineage>
        <taxon>Bacteria</taxon>
        <taxon>Bacillati</taxon>
        <taxon>Actinomycetota</taxon>
        <taxon>Actinomycetes</taxon>
        <taxon>Micrococcales</taxon>
        <taxon>Micrococcaceae</taxon>
        <taxon>Arthrobacter</taxon>
    </lineage>
</organism>
<keyword evidence="6 11" id="KW-0862">Zinc</keyword>
<evidence type="ECO:0000256" key="1">
    <source>
        <dbReference type="ARBA" id="ARBA00004496"/>
    </source>
</evidence>
<dbReference type="CDD" id="cd07153">
    <property type="entry name" value="Fur_like"/>
    <property type="match status" value="1"/>
</dbReference>
<dbReference type="InterPro" id="IPR043135">
    <property type="entry name" value="Fur_C"/>
</dbReference>
<evidence type="ECO:0000256" key="9">
    <source>
        <dbReference type="ARBA" id="ARBA00023125"/>
    </source>
</evidence>
<feature type="binding site" evidence="11">
    <location>
        <position position="109"/>
    </location>
    <ligand>
        <name>Zn(2+)</name>
        <dbReference type="ChEBI" id="CHEBI:29105"/>
    </ligand>
</feature>
<comment type="similarity">
    <text evidence="2">Belongs to the Fur family.</text>
</comment>
<proteinExistence type="inferred from homology"/>
<name>A0A931CKV8_9MICC</name>
<dbReference type="Pfam" id="PF01475">
    <property type="entry name" value="FUR"/>
    <property type="match status" value="1"/>
</dbReference>
<evidence type="ECO:0000256" key="2">
    <source>
        <dbReference type="ARBA" id="ARBA00007957"/>
    </source>
</evidence>
<comment type="subcellular location">
    <subcellularLocation>
        <location evidence="1">Cytoplasm</location>
    </subcellularLocation>
</comment>
<dbReference type="GO" id="GO:0045892">
    <property type="term" value="P:negative regulation of DNA-templated transcription"/>
    <property type="evidence" value="ECO:0007669"/>
    <property type="project" value="TreeGrafter"/>
</dbReference>
<keyword evidence="9" id="KW-0238">DNA-binding</keyword>
<dbReference type="InterPro" id="IPR036388">
    <property type="entry name" value="WH-like_DNA-bd_sf"/>
</dbReference>
<dbReference type="GO" id="GO:1900376">
    <property type="term" value="P:regulation of secondary metabolite biosynthetic process"/>
    <property type="evidence" value="ECO:0007669"/>
    <property type="project" value="TreeGrafter"/>
</dbReference>
<accession>A0A931CKV8</accession>
<feature type="binding site" evidence="11">
    <location>
        <position position="149"/>
    </location>
    <ligand>
        <name>Zn(2+)</name>
        <dbReference type="ChEBI" id="CHEBI:29105"/>
    </ligand>
</feature>
<evidence type="ECO:0000256" key="10">
    <source>
        <dbReference type="ARBA" id="ARBA00023163"/>
    </source>
</evidence>
<dbReference type="InterPro" id="IPR002481">
    <property type="entry name" value="FUR"/>
</dbReference>
<feature type="binding site" evidence="11">
    <location>
        <position position="152"/>
    </location>
    <ligand>
        <name>Zn(2+)</name>
        <dbReference type="ChEBI" id="CHEBI:29105"/>
    </ligand>
</feature>
<evidence type="ECO:0000256" key="8">
    <source>
        <dbReference type="ARBA" id="ARBA00023015"/>
    </source>
</evidence>
<dbReference type="RefSeq" id="WP_196397369.1">
    <property type="nucleotide sequence ID" value="NZ_JADNYM010000017.1"/>
</dbReference>
<keyword evidence="7" id="KW-0408">Iron</keyword>
<gene>
    <name evidence="13" type="ORF">IV500_13700</name>
</gene>
<feature type="compositionally biased region" description="Polar residues" evidence="12">
    <location>
        <begin position="1"/>
        <end position="13"/>
    </location>
</feature>
<evidence type="ECO:0000256" key="4">
    <source>
        <dbReference type="ARBA" id="ARBA00022491"/>
    </source>
</evidence>
<evidence type="ECO:0000313" key="13">
    <source>
        <dbReference type="EMBL" id="MBG0740437.1"/>
    </source>
</evidence>
<evidence type="ECO:0000256" key="3">
    <source>
        <dbReference type="ARBA" id="ARBA00022490"/>
    </source>
</evidence>
<dbReference type="InterPro" id="IPR036390">
    <property type="entry name" value="WH_DNA-bd_sf"/>
</dbReference>
<dbReference type="Gene3D" id="3.30.1490.190">
    <property type="match status" value="1"/>
</dbReference>
<keyword evidence="14" id="KW-1185">Reference proteome</keyword>
<comment type="cofactor">
    <cofactor evidence="11">
        <name>Zn(2+)</name>
        <dbReference type="ChEBI" id="CHEBI:29105"/>
    </cofactor>
    <text evidence="11">Binds 1 zinc ion per subunit.</text>
</comment>
<dbReference type="Gene3D" id="1.10.10.10">
    <property type="entry name" value="Winged helix-like DNA-binding domain superfamily/Winged helix DNA-binding domain"/>
    <property type="match status" value="1"/>
</dbReference>
<keyword evidence="5 11" id="KW-0479">Metal-binding</keyword>
<keyword evidence="10" id="KW-0804">Transcription</keyword>
<evidence type="ECO:0000256" key="12">
    <source>
        <dbReference type="SAM" id="MobiDB-lite"/>
    </source>
</evidence>
<dbReference type="PANTHER" id="PTHR33202">
    <property type="entry name" value="ZINC UPTAKE REGULATION PROTEIN"/>
    <property type="match status" value="1"/>
</dbReference>
<sequence>MTTDTTTEWTSGPTAEHQWEQQLHSHDRRVTKQRLAVLAAVARSPHATAEAVTDVVRAELANITLQSVYVVLADLTGLGMLRRIEPPNSAARYETRTGDNHHHAICTGCGRIEDVDCAVGHAPCLTPGLDAGATIGRIVIADVLYQGTCSDCAAKAGLVEAPAPAPASH</sequence>
<keyword evidence="3" id="KW-0963">Cytoplasm</keyword>
<dbReference type="SUPFAM" id="SSF46785">
    <property type="entry name" value="Winged helix' DNA-binding domain"/>
    <property type="match status" value="1"/>
</dbReference>
<evidence type="ECO:0000313" key="14">
    <source>
        <dbReference type="Proteomes" id="UP000655366"/>
    </source>
</evidence>
<feature type="binding site" evidence="11">
    <location>
        <position position="106"/>
    </location>
    <ligand>
        <name>Zn(2+)</name>
        <dbReference type="ChEBI" id="CHEBI:29105"/>
    </ligand>
</feature>
<dbReference type="EMBL" id="JADNYM010000017">
    <property type="protein sequence ID" value="MBG0740437.1"/>
    <property type="molecule type" value="Genomic_DNA"/>
</dbReference>
<dbReference type="GO" id="GO:0005737">
    <property type="term" value="C:cytoplasm"/>
    <property type="evidence" value="ECO:0007669"/>
    <property type="project" value="UniProtKB-SubCell"/>
</dbReference>